<evidence type="ECO:0000313" key="3">
    <source>
        <dbReference type="EMBL" id="KAG1565040.1"/>
    </source>
</evidence>
<keyword evidence="2" id="KW-0472">Membrane</keyword>
<evidence type="ECO:0000256" key="2">
    <source>
        <dbReference type="SAM" id="Phobius"/>
    </source>
</evidence>
<proteinExistence type="predicted"/>
<gene>
    <name evidence="3" type="ORF">G6F50_010445</name>
</gene>
<reference evidence="3 4" key="1">
    <citation type="journal article" date="2020" name="Microb. Genom.">
        <title>Genetic diversity of clinical and environmental Mucorales isolates obtained from an investigation of mucormycosis cases among solid organ transplant recipients.</title>
        <authorList>
            <person name="Nguyen M.H."/>
            <person name="Kaul D."/>
            <person name="Muto C."/>
            <person name="Cheng S.J."/>
            <person name="Richter R.A."/>
            <person name="Bruno V.M."/>
            <person name="Liu G."/>
            <person name="Beyhan S."/>
            <person name="Sundermann A.J."/>
            <person name="Mounaud S."/>
            <person name="Pasculle A.W."/>
            <person name="Nierman W.C."/>
            <person name="Driscoll E."/>
            <person name="Cumbie R."/>
            <person name="Clancy C.J."/>
            <person name="Dupont C.L."/>
        </authorList>
    </citation>
    <scope>NUCLEOTIDE SEQUENCE [LARGE SCALE GENOMIC DNA]</scope>
    <source>
        <strain evidence="3 4">GL24</strain>
    </source>
</reference>
<dbReference type="EMBL" id="JAANIU010002293">
    <property type="protein sequence ID" value="KAG1565040.1"/>
    <property type="molecule type" value="Genomic_DNA"/>
</dbReference>
<keyword evidence="2" id="KW-1133">Transmembrane helix</keyword>
<sequence>MSNIFNQPTINGDIQIIINAKRERSQSPELSDSSISSAEVKRSKKINYFLGGGKKEWKPKEEVIVENINITKVFKRFRKQSIAEVEKDNDINCLRILSLSHIFPLNKFDVEKCVTRYFDSNTRKALKSIACSTKPKVDRAPAKAVVYCKDKADEGDNDDDNDNDDSEEEGEGQEAMMGMIKDLVRYEKQHRACISNSSEATFTEKYLASAIRRVLLKDVSEDLSYAMMDKPEKNGKKPDFMFGTKIKKREVYFFFVEVKRPEITSKYQPEDDYTKLMKQMKGSVDDQLCLGSKNPTSLGLLVEGFKGTLFQMKLLADGIYMPMAFERFSLVEEIHQLVHLPGIVEALFFVKSELAKFIDETLLSIDLTTSTALLVVSFAVVSFSAGLRIKKDFWLAMVSSTTLGSLISVNTPSIGSKTLSPSSL</sequence>
<evidence type="ECO:0000256" key="1">
    <source>
        <dbReference type="SAM" id="MobiDB-lite"/>
    </source>
</evidence>
<organism evidence="3 4">
    <name type="scientific">Rhizopus delemar</name>
    <dbReference type="NCBI Taxonomy" id="936053"/>
    <lineage>
        <taxon>Eukaryota</taxon>
        <taxon>Fungi</taxon>
        <taxon>Fungi incertae sedis</taxon>
        <taxon>Mucoromycota</taxon>
        <taxon>Mucoromycotina</taxon>
        <taxon>Mucoromycetes</taxon>
        <taxon>Mucorales</taxon>
        <taxon>Mucorineae</taxon>
        <taxon>Rhizopodaceae</taxon>
        <taxon>Rhizopus</taxon>
    </lineage>
</organism>
<protein>
    <submittedName>
        <fullName evidence="3">Uncharacterized protein</fullName>
    </submittedName>
</protein>
<feature type="transmembrane region" description="Helical" evidence="2">
    <location>
        <begin position="362"/>
        <end position="381"/>
    </location>
</feature>
<keyword evidence="4" id="KW-1185">Reference proteome</keyword>
<feature type="compositionally biased region" description="Acidic residues" evidence="1">
    <location>
        <begin position="155"/>
        <end position="172"/>
    </location>
</feature>
<name>A0A9P6YUW6_9FUNG</name>
<accession>A0A9P6YUW6</accession>
<evidence type="ECO:0000313" key="4">
    <source>
        <dbReference type="Proteomes" id="UP000740926"/>
    </source>
</evidence>
<feature type="region of interest" description="Disordered" evidence="1">
    <location>
        <begin position="152"/>
        <end position="174"/>
    </location>
</feature>
<dbReference type="Proteomes" id="UP000740926">
    <property type="component" value="Unassembled WGS sequence"/>
</dbReference>
<comment type="caution">
    <text evidence="3">The sequence shown here is derived from an EMBL/GenBank/DDBJ whole genome shotgun (WGS) entry which is preliminary data.</text>
</comment>
<keyword evidence="2" id="KW-0812">Transmembrane</keyword>
<dbReference type="AlphaFoldDB" id="A0A9P6YUW6"/>